<feature type="binding site" evidence="8">
    <location>
        <begin position="136"/>
        <end position="139"/>
    </location>
    <ligand>
        <name>GTP</name>
        <dbReference type="ChEBI" id="CHEBI:37565"/>
    </ligand>
</feature>
<feature type="domain" description="Tr-type G" evidence="9">
    <location>
        <begin position="10"/>
        <end position="204"/>
    </location>
</feature>
<dbReference type="InterPro" id="IPR004160">
    <property type="entry name" value="Transl_elong_EFTu/EF1A_C"/>
</dbReference>
<name>A0ABZ2CDJ9_9BACI</name>
<feature type="binding site" evidence="8">
    <location>
        <begin position="81"/>
        <end position="85"/>
    </location>
    <ligand>
        <name>GTP</name>
        <dbReference type="ChEBI" id="CHEBI:37565"/>
    </ligand>
</feature>
<dbReference type="InterPro" id="IPR009001">
    <property type="entry name" value="Transl_elong_EF1A/Init_IF2_C"/>
</dbReference>
<comment type="catalytic activity">
    <reaction evidence="8">
        <text>GTP + H2O = GDP + phosphate + H(+)</text>
        <dbReference type="Rhea" id="RHEA:19669"/>
        <dbReference type="ChEBI" id="CHEBI:15377"/>
        <dbReference type="ChEBI" id="CHEBI:15378"/>
        <dbReference type="ChEBI" id="CHEBI:37565"/>
        <dbReference type="ChEBI" id="CHEBI:43474"/>
        <dbReference type="ChEBI" id="CHEBI:58189"/>
        <dbReference type="EC" id="3.6.5.3"/>
    </reaction>
</comment>
<dbReference type="PROSITE" id="PS51722">
    <property type="entry name" value="G_TR_2"/>
    <property type="match status" value="1"/>
</dbReference>
<dbReference type="Gene3D" id="2.40.30.10">
    <property type="entry name" value="Translation factors"/>
    <property type="match status" value="2"/>
</dbReference>
<accession>A0ABZ2CDJ9</accession>
<keyword evidence="8" id="KW-0963">Cytoplasm</keyword>
<evidence type="ECO:0000256" key="4">
    <source>
        <dbReference type="ARBA" id="ARBA00022842"/>
    </source>
</evidence>
<gene>
    <name evidence="8 10" type="primary">tuf</name>
    <name evidence="10" type="ORF">R4Z09_00640</name>
</gene>
<dbReference type="PANTHER" id="PTHR43721">
    <property type="entry name" value="ELONGATION FACTOR TU-RELATED"/>
    <property type="match status" value="1"/>
</dbReference>
<protein>
    <recommendedName>
        <fullName evidence="7 8">Elongation factor Tu</fullName>
        <shortName evidence="8">EF-Tu</shortName>
        <ecNumber evidence="8">3.6.5.3</ecNumber>
    </recommendedName>
</protein>
<dbReference type="NCBIfam" id="TIGR00485">
    <property type="entry name" value="EF-Tu"/>
    <property type="match status" value="1"/>
</dbReference>
<dbReference type="SUPFAM" id="SSF50465">
    <property type="entry name" value="EF-Tu/eEF-1alpha/eIF2-gamma C-terminal domain"/>
    <property type="match status" value="1"/>
</dbReference>
<reference evidence="10 11" key="1">
    <citation type="submission" date="2023-10" db="EMBL/GenBank/DDBJ databases">
        <title>Niallia locisalis sp.nov. isolated from a salt pond sample.</title>
        <authorList>
            <person name="Li X.-J."/>
            <person name="Dong L."/>
        </authorList>
    </citation>
    <scope>NUCLEOTIDE SEQUENCE [LARGE SCALE GENOMIC DNA]</scope>
    <source>
        <strain evidence="10 11">DSM 29761</strain>
    </source>
</reference>
<dbReference type="InterPro" id="IPR050055">
    <property type="entry name" value="EF-Tu_GTPase"/>
</dbReference>
<dbReference type="InterPro" id="IPR009000">
    <property type="entry name" value="Transl_B-barrel_sf"/>
</dbReference>
<sequence length="395" mass="43166">MAKAKFDRSKPHVNIGTIGHVDHGKTTLTAAITTVLAKAGGGEARGYDQIDNAPEEKERGITINTSHVEYETTNRHYAHVDCPGHADYVKNMITGAAQMDGGILVVSAADGPMPQTREHILLSRQVGVPYLVVFMNKCDMVDDEELLELVEMEIRDLLSEYDFPGDDIPVVKGSALKALEGEAEWEEKIIELMAAVDEYIPTPTRDTDKPFMMPVEDVFSITGRGTVATGRVERGQVKVGDVIEIIGLTEEPKSTTVTGVEMFRKLLDYAEAGDNIGALLRGVAREDIQRGQVLAKPGSITPHTKFKAQVYVLSKEEGGRHTPFFSNYRPQFYFRTTDVTGIIQLPEGVEMVMPGDNIEMTVELIAPIAIEEGTKFSIREGGRTVGAGSVATISE</sequence>
<evidence type="ECO:0000256" key="6">
    <source>
        <dbReference type="ARBA" id="ARBA00023134"/>
    </source>
</evidence>
<dbReference type="HAMAP" id="MF_00118_B">
    <property type="entry name" value="EF_Tu_B"/>
    <property type="match status" value="1"/>
</dbReference>
<keyword evidence="5 8" id="KW-0648">Protein biosynthesis</keyword>
<organism evidence="10 11">
    <name type="scientific">Niallia oryzisoli</name>
    <dbReference type="NCBI Taxonomy" id="1737571"/>
    <lineage>
        <taxon>Bacteria</taxon>
        <taxon>Bacillati</taxon>
        <taxon>Bacillota</taxon>
        <taxon>Bacilli</taxon>
        <taxon>Bacillales</taxon>
        <taxon>Bacillaceae</taxon>
        <taxon>Niallia</taxon>
    </lineage>
</organism>
<evidence type="ECO:0000256" key="2">
    <source>
        <dbReference type="ARBA" id="ARBA00022768"/>
    </source>
</evidence>
<dbReference type="InterPro" id="IPR005225">
    <property type="entry name" value="Small_GTP-bd"/>
</dbReference>
<dbReference type="CDD" id="cd01884">
    <property type="entry name" value="EF_Tu"/>
    <property type="match status" value="1"/>
</dbReference>
<dbReference type="RefSeq" id="WP_338450520.1">
    <property type="nucleotide sequence ID" value="NZ_CP137640.1"/>
</dbReference>
<dbReference type="PROSITE" id="PS00301">
    <property type="entry name" value="G_TR_1"/>
    <property type="match status" value="1"/>
</dbReference>
<keyword evidence="4 8" id="KW-0460">Magnesium</keyword>
<dbReference type="NCBIfam" id="TIGR00231">
    <property type="entry name" value="small_GTP"/>
    <property type="match status" value="1"/>
</dbReference>
<evidence type="ECO:0000256" key="3">
    <source>
        <dbReference type="ARBA" id="ARBA00022801"/>
    </source>
</evidence>
<evidence type="ECO:0000313" key="10">
    <source>
        <dbReference type="EMBL" id="WVX81598.1"/>
    </source>
</evidence>
<dbReference type="NCBIfam" id="NF009373">
    <property type="entry name" value="PRK12736.1"/>
    <property type="match status" value="1"/>
</dbReference>
<dbReference type="NCBIfam" id="NF009372">
    <property type="entry name" value="PRK12735.1"/>
    <property type="match status" value="1"/>
</dbReference>
<dbReference type="SUPFAM" id="SSF50447">
    <property type="entry name" value="Translation proteins"/>
    <property type="match status" value="1"/>
</dbReference>
<keyword evidence="6 8" id="KW-0342">GTP-binding</keyword>
<dbReference type="InterPro" id="IPR004541">
    <property type="entry name" value="Transl_elong_EFTu/EF1A_bac/org"/>
</dbReference>
<dbReference type="InterPro" id="IPR033720">
    <property type="entry name" value="EFTU_2"/>
</dbReference>
<dbReference type="SUPFAM" id="SSF52540">
    <property type="entry name" value="P-loop containing nucleoside triphosphate hydrolases"/>
    <property type="match status" value="1"/>
</dbReference>
<dbReference type="PRINTS" id="PR00315">
    <property type="entry name" value="ELONGATNFCT"/>
</dbReference>
<keyword evidence="2 8" id="KW-0251">Elongation factor</keyword>
<evidence type="ECO:0000256" key="8">
    <source>
        <dbReference type="HAMAP-Rule" id="MF_00118"/>
    </source>
</evidence>
<comment type="function">
    <text evidence="8">GTP hydrolase that promotes the GTP-dependent binding of aminoacyl-tRNA to the A-site of ribosomes during protein biosynthesis.</text>
</comment>
<dbReference type="NCBIfam" id="NF000766">
    <property type="entry name" value="PRK00049.1"/>
    <property type="match status" value="1"/>
</dbReference>
<evidence type="ECO:0000259" key="9">
    <source>
        <dbReference type="PROSITE" id="PS51722"/>
    </source>
</evidence>
<dbReference type="Pfam" id="PF03144">
    <property type="entry name" value="GTP_EFTU_D2"/>
    <property type="match status" value="1"/>
</dbReference>
<keyword evidence="1 8" id="KW-0547">Nucleotide-binding</keyword>
<dbReference type="Proteomes" id="UP001357223">
    <property type="component" value="Chromosome"/>
</dbReference>
<keyword evidence="8" id="KW-0479">Metal-binding</keyword>
<evidence type="ECO:0000256" key="7">
    <source>
        <dbReference type="ARBA" id="ARBA00029554"/>
    </source>
</evidence>
<dbReference type="InterPro" id="IPR041709">
    <property type="entry name" value="EF-Tu_GTP-bd"/>
</dbReference>
<dbReference type="CDD" id="cd03707">
    <property type="entry name" value="EFTU_III"/>
    <property type="match status" value="1"/>
</dbReference>
<keyword evidence="11" id="KW-1185">Reference proteome</keyword>
<comment type="subcellular location">
    <subcellularLocation>
        <location evidence="8">Cytoplasm</location>
    </subcellularLocation>
</comment>
<evidence type="ECO:0000256" key="5">
    <source>
        <dbReference type="ARBA" id="ARBA00022917"/>
    </source>
</evidence>
<feature type="binding site" evidence="8">
    <location>
        <position position="26"/>
    </location>
    <ligand>
        <name>Mg(2+)</name>
        <dbReference type="ChEBI" id="CHEBI:18420"/>
    </ligand>
</feature>
<dbReference type="EMBL" id="CP137640">
    <property type="protein sequence ID" value="WVX81598.1"/>
    <property type="molecule type" value="Genomic_DNA"/>
</dbReference>
<dbReference type="InterPro" id="IPR000795">
    <property type="entry name" value="T_Tr_GTP-bd_dom"/>
</dbReference>
<dbReference type="GO" id="GO:0003746">
    <property type="term" value="F:translation elongation factor activity"/>
    <property type="evidence" value="ECO:0007669"/>
    <property type="project" value="UniProtKB-KW"/>
</dbReference>
<feature type="binding site" evidence="8">
    <location>
        <begin position="19"/>
        <end position="26"/>
    </location>
    <ligand>
        <name>GTP</name>
        <dbReference type="ChEBI" id="CHEBI:37565"/>
    </ligand>
</feature>
<evidence type="ECO:0000256" key="1">
    <source>
        <dbReference type="ARBA" id="ARBA00022741"/>
    </source>
</evidence>
<evidence type="ECO:0000313" key="11">
    <source>
        <dbReference type="Proteomes" id="UP001357223"/>
    </source>
</evidence>
<dbReference type="CDD" id="cd03697">
    <property type="entry name" value="EFTU_II"/>
    <property type="match status" value="1"/>
</dbReference>
<dbReference type="InterPro" id="IPR027417">
    <property type="entry name" value="P-loop_NTPase"/>
</dbReference>
<comment type="similarity">
    <text evidence="8">Belongs to the TRAFAC class translation factor GTPase superfamily. Classic translation factor GTPase family. EF-Tu/EF-1A subfamily.</text>
</comment>
<dbReference type="Pfam" id="PF03143">
    <property type="entry name" value="GTP_EFTU_D3"/>
    <property type="match status" value="1"/>
</dbReference>
<comment type="subunit">
    <text evidence="8">Monomer.</text>
</comment>
<dbReference type="EC" id="3.6.5.3" evidence="8"/>
<proteinExistence type="inferred from homology"/>
<keyword evidence="3 8" id="KW-0378">Hydrolase</keyword>
<dbReference type="InterPro" id="IPR031157">
    <property type="entry name" value="G_TR_CS"/>
</dbReference>
<dbReference type="Gene3D" id="3.40.50.300">
    <property type="entry name" value="P-loop containing nucleotide triphosphate hydrolases"/>
    <property type="match status" value="1"/>
</dbReference>
<dbReference type="Pfam" id="PF00009">
    <property type="entry name" value="GTP_EFTU"/>
    <property type="match status" value="1"/>
</dbReference>
<dbReference type="InterPro" id="IPR004161">
    <property type="entry name" value="EFTu-like_2"/>
</dbReference>
<dbReference type="PANTHER" id="PTHR43721:SF22">
    <property type="entry name" value="ELONGATION FACTOR TU, MITOCHONDRIAL"/>
    <property type="match status" value="1"/>
</dbReference>